<gene>
    <name evidence="2" type="ORF">AVDCRST_MAG40-1039</name>
</gene>
<feature type="compositionally biased region" description="Basic and acidic residues" evidence="1">
    <location>
        <begin position="59"/>
        <end position="73"/>
    </location>
</feature>
<feature type="non-terminal residue" evidence="2">
    <location>
        <position position="1"/>
    </location>
</feature>
<dbReference type="EMBL" id="CADCTX010000304">
    <property type="protein sequence ID" value="CAA9312105.1"/>
    <property type="molecule type" value="Genomic_DNA"/>
</dbReference>
<evidence type="ECO:0000313" key="2">
    <source>
        <dbReference type="EMBL" id="CAA9312105.1"/>
    </source>
</evidence>
<proteinExistence type="predicted"/>
<feature type="compositionally biased region" description="Basic residues" evidence="1">
    <location>
        <begin position="13"/>
        <end position="25"/>
    </location>
</feature>
<feature type="region of interest" description="Disordered" evidence="1">
    <location>
        <begin position="1"/>
        <end position="102"/>
    </location>
</feature>
<sequence length="102" mass="11824">AKKLLRLHPLQRLTKRVHRRHSRRRAPADRAPCRDGHLHGSVPHPAARTRRGNHRRPRGDRAREAAQRMDARAQVRTHPGRQSALGRPRTGRPRAVYAARWI</sequence>
<feature type="compositionally biased region" description="Basic and acidic residues" evidence="1">
    <location>
        <begin position="26"/>
        <end position="38"/>
    </location>
</feature>
<reference evidence="2" key="1">
    <citation type="submission" date="2020-02" db="EMBL/GenBank/DDBJ databases">
        <authorList>
            <person name="Meier V. D."/>
        </authorList>
    </citation>
    <scope>NUCLEOTIDE SEQUENCE</scope>
    <source>
        <strain evidence="2">AVDCRST_MAG40</strain>
    </source>
</reference>
<dbReference type="AlphaFoldDB" id="A0A6J4KPT6"/>
<name>A0A6J4KPT6_9BACT</name>
<protein>
    <submittedName>
        <fullName evidence="2">Uncharacterized protein</fullName>
    </submittedName>
</protein>
<evidence type="ECO:0000256" key="1">
    <source>
        <dbReference type="SAM" id="MobiDB-lite"/>
    </source>
</evidence>
<accession>A0A6J4KPT6</accession>
<feature type="non-terminal residue" evidence="2">
    <location>
        <position position="102"/>
    </location>
</feature>
<feature type="compositionally biased region" description="Basic residues" evidence="1">
    <location>
        <begin position="47"/>
        <end position="58"/>
    </location>
</feature>
<organism evidence="2">
    <name type="scientific">uncultured Gemmatimonadaceae bacterium</name>
    <dbReference type="NCBI Taxonomy" id="246130"/>
    <lineage>
        <taxon>Bacteria</taxon>
        <taxon>Pseudomonadati</taxon>
        <taxon>Gemmatimonadota</taxon>
        <taxon>Gemmatimonadia</taxon>
        <taxon>Gemmatimonadales</taxon>
        <taxon>Gemmatimonadaceae</taxon>
        <taxon>environmental samples</taxon>
    </lineage>
</organism>